<evidence type="ECO:0000256" key="2">
    <source>
        <dbReference type="ARBA" id="ARBA00023235"/>
    </source>
</evidence>
<keyword evidence="1 3" id="KW-0658">Purine biosynthesis</keyword>
<dbReference type="InterPro" id="IPR000031">
    <property type="entry name" value="PurE_dom"/>
</dbReference>
<dbReference type="OrthoDB" id="9791908at2"/>
<evidence type="ECO:0000259" key="6">
    <source>
        <dbReference type="SMART" id="SM01001"/>
    </source>
</evidence>
<keyword evidence="8" id="KW-1185">Reference proteome</keyword>
<sequence>MPKVAVIMGSDSDFDIVKKCLIALEKFDIEYDAQVISAHRNPDKIFDYARNAEANGIELIIGAAGKAAHLPGVIAGMTPLPVIGIPIQTSFQGGLDSLLSIVQMPSGVPVATVAVNGAENAGILAAQMLSIKYPQIREKMKAYKVALNDQVIEKNANLQKML</sequence>
<feature type="binding site" evidence="3 5">
    <location>
        <position position="13"/>
    </location>
    <ligand>
        <name>substrate</name>
    </ligand>
</feature>
<comment type="function">
    <text evidence="3 4">Catalyzes the conversion of N5-carboxyaminoimidazole ribonucleotide (N5-CAIR) to 4-carboxy-5-aminoimidazole ribonucleotide (CAIR).</text>
</comment>
<evidence type="ECO:0000313" key="8">
    <source>
        <dbReference type="Proteomes" id="UP000199394"/>
    </source>
</evidence>
<dbReference type="PANTHER" id="PTHR23046">
    <property type="entry name" value="PHOSPHORIBOSYLAMINOIMIDAZOLE CARBOXYLASE CATALYTIC SUBUNIT"/>
    <property type="match status" value="1"/>
</dbReference>
<dbReference type="SUPFAM" id="SSF52255">
    <property type="entry name" value="N5-CAIR mutase (phosphoribosylaminoimidazole carboxylase, PurE)"/>
    <property type="match status" value="1"/>
</dbReference>
<evidence type="ECO:0000256" key="4">
    <source>
        <dbReference type="PIRNR" id="PIRNR001338"/>
    </source>
</evidence>
<feature type="binding site" evidence="3 5">
    <location>
        <position position="10"/>
    </location>
    <ligand>
        <name>substrate</name>
    </ligand>
</feature>
<dbReference type="EMBL" id="FNRK01000004">
    <property type="protein sequence ID" value="SEA13242.1"/>
    <property type="molecule type" value="Genomic_DNA"/>
</dbReference>
<name>A0A1H3YQE5_9FIRM</name>
<dbReference type="AlphaFoldDB" id="A0A1H3YQE5"/>
<protein>
    <recommendedName>
        <fullName evidence="3 4">N5-carboxyaminoimidazole ribonucleotide mutase</fullName>
        <shortName evidence="3 4">N5-CAIR mutase</shortName>
        <ecNumber evidence="3 4">5.4.99.18</ecNumber>
    </recommendedName>
    <alternativeName>
        <fullName evidence="3">5-(carboxyamino)imidazole ribonucleotide mutase</fullName>
    </alternativeName>
</protein>
<evidence type="ECO:0000256" key="5">
    <source>
        <dbReference type="PIRSR" id="PIRSR001338-1"/>
    </source>
</evidence>
<dbReference type="Proteomes" id="UP000199394">
    <property type="component" value="Unassembled WGS sequence"/>
</dbReference>
<feature type="binding site" evidence="3 5">
    <location>
        <position position="40"/>
    </location>
    <ligand>
        <name>substrate</name>
    </ligand>
</feature>
<dbReference type="Pfam" id="PF00731">
    <property type="entry name" value="AIRC"/>
    <property type="match status" value="1"/>
</dbReference>
<accession>A0A1H3YQE5</accession>
<comment type="catalytic activity">
    <reaction evidence="3 4">
        <text>5-carboxyamino-1-(5-phospho-D-ribosyl)imidazole + H(+) = 5-amino-1-(5-phospho-D-ribosyl)imidazole-4-carboxylate</text>
        <dbReference type="Rhea" id="RHEA:13193"/>
        <dbReference type="ChEBI" id="CHEBI:15378"/>
        <dbReference type="ChEBI" id="CHEBI:58730"/>
        <dbReference type="ChEBI" id="CHEBI:77657"/>
        <dbReference type="EC" id="5.4.99.18"/>
    </reaction>
</comment>
<comment type="similarity">
    <text evidence="3">Belongs to the AIR carboxylase family. Class I subfamily.</text>
</comment>
<feature type="domain" description="PurE" evidence="6">
    <location>
        <begin position="2"/>
        <end position="151"/>
    </location>
</feature>
<dbReference type="PIRSF" id="PIRSF001338">
    <property type="entry name" value="AIR_carboxylase"/>
    <property type="match status" value="1"/>
</dbReference>
<organism evidence="7 8">
    <name type="scientific">Eubacterium aggregans</name>
    <dbReference type="NCBI Taxonomy" id="81409"/>
    <lineage>
        <taxon>Bacteria</taxon>
        <taxon>Bacillati</taxon>
        <taxon>Bacillota</taxon>
        <taxon>Clostridia</taxon>
        <taxon>Eubacteriales</taxon>
        <taxon>Eubacteriaceae</taxon>
        <taxon>Eubacterium</taxon>
    </lineage>
</organism>
<dbReference type="InterPro" id="IPR024694">
    <property type="entry name" value="PurE_prokaryotes"/>
</dbReference>
<dbReference type="HAMAP" id="MF_01929">
    <property type="entry name" value="PurE_classI"/>
    <property type="match status" value="1"/>
</dbReference>
<evidence type="ECO:0000256" key="3">
    <source>
        <dbReference type="HAMAP-Rule" id="MF_01929"/>
    </source>
</evidence>
<dbReference type="Gene3D" id="3.40.50.1970">
    <property type="match status" value="1"/>
</dbReference>
<dbReference type="InterPro" id="IPR033747">
    <property type="entry name" value="PurE_ClassI"/>
</dbReference>
<evidence type="ECO:0000256" key="1">
    <source>
        <dbReference type="ARBA" id="ARBA00022755"/>
    </source>
</evidence>
<dbReference type="NCBIfam" id="TIGR01162">
    <property type="entry name" value="purE"/>
    <property type="match status" value="1"/>
</dbReference>
<dbReference type="UniPathway" id="UPA00074">
    <property type="reaction ID" value="UER00943"/>
</dbReference>
<evidence type="ECO:0000313" key="7">
    <source>
        <dbReference type="EMBL" id="SEA13242.1"/>
    </source>
</evidence>
<proteinExistence type="inferred from homology"/>
<keyword evidence="2 3" id="KW-0413">Isomerase</keyword>
<comment type="pathway">
    <text evidence="3 4">Purine metabolism; IMP biosynthesis via de novo pathway; 5-amino-1-(5-phospho-D-ribosyl)imidazole-4-carboxylate from 5-amino-1-(5-phospho-D-ribosyl)imidazole (N5-CAIR route): step 2/2.</text>
</comment>
<reference evidence="7 8" key="1">
    <citation type="submission" date="2016-10" db="EMBL/GenBank/DDBJ databases">
        <authorList>
            <person name="de Groot N.N."/>
        </authorList>
    </citation>
    <scope>NUCLEOTIDE SEQUENCE [LARGE SCALE GENOMIC DNA]</scope>
    <source>
        <strain evidence="7 8">SR12</strain>
    </source>
</reference>
<gene>
    <name evidence="3" type="primary">purE</name>
    <name evidence="7" type="ORF">SAMN04515656_10444</name>
</gene>
<dbReference type="EC" id="5.4.99.18" evidence="3 4"/>
<dbReference type="GO" id="GO:0006189">
    <property type="term" value="P:'de novo' IMP biosynthetic process"/>
    <property type="evidence" value="ECO:0007669"/>
    <property type="project" value="UniProtKB-UniRule"/>
</dbReference>
<dbReference type="SMART" id="SM01001">
    <property type="entry name" value="AIRC"/>
    <property type="match status" value="1"/>
</dbReference>
<dbReference type="STRING" id="81409.SAMN04515656_10444"/>
<dbReference type="RefSeq" id="WP_090305022.1">
    <property type="nucleotide sequence ID" value="NZ_FNRK01000004.1"/>
</dbReference>
<dbReference type="GO" id="GO:0034023">
    <property type="term" value="F:5-(carboxyamino)imidazole ribonucleotide mutase activity"/>
    <property type="evidence" value="ECO:0007669"/>
    <property type="project" value="UniProtKB-UniRule"/>
</dbReference>
<dbReference type="PANTHER" id="PTHR23046:SF2">
    <property type="entry name" value="PHOSPHORIBOSYLAMINOIMIDAZOLE CARBOXYLASE"/>
    <property type="match status" value="1"/>
</dbReference>